<organism evidence="2 3">
    <name type="scientific">Lutimaribacter marinistellae</name>
    <dbReference type="NCBI Taxonomy" id="1820329"/>
    <lineage>
        <taxon>Bacteria</taxon>
        <taxon>Pseudomonadati</taxon>
        <taxon>Pseudomonadota</taxon>
        <taxon>Alphaproteobacteria</taxon>
        <taxon>Rhodobacterales</taxon>
        <taxon>Roseobacteraceae</taxon>
        <taxon>Lutimaribacter</taxon>
    </lineage>
</organism>
<protein>
    <recommendedName>
        <fullName evidence="4">Lipoprotein</fullName>
    </recommendedName>
</protein>
<proteinExistence type="predicted"/>
<dbReference type="Proteomes" id="UP001595629">
    <property type="component" value="Unassembled WGS sequence"/>
</dbReference>
<accession>A0ABV7TH97</accession>
<evidence type="ECO:0000256" key="1">
    <source>
        <dbReference type="SAM" id="SignalP"/>
    </source>
</evidence>
<gene>
    <name evidence="2" type="ORF">ACFORG_13035</name>
</gene>
<evidence type="ECO:0000313" key="3">
    <source>
        <dbReference type="Proteomes" id="UP001595629"/>
    </source>
</evidence>
<feature type="signal peptide" evidence="1">
    <location>
        <begin position="1"/>
        <end position="18"/>
    </location>
</feature>
<comment type="caution">
    <text evidence="2">The sequence shown here is derived from an EMBL/GenBank/DDBJ whole genome shotgun (WGS) entry which is preliminary data.</text>
</comment>
<sequence length="205" mass="21752">MQKLLIAGAAALTLAACAGPQGPQATPEQIQAVSYRDAGPAYLTLYTMVNNRTGSGGHSALLINGSQRVIFDPAGSFYADVVPERNDVLYGITPAVEKAYRGAHARSTHHVVRQTIEVTPQQAEIALRSAQSIGATAGGFCANGTAQVLRRVPGFESISPVIQPTKLMAQFDAIPGVVTDKYYEDDDGDLQRGLEQNNAKLNQQG</sequence>
<keyword evidence="1" id="KW-0732">Signal</keyword>
<feature type="chain" id="PRO_5046084512" description="Lipoprotein" evidence="1">
    <location>
        <begin position="19"/>
        <end position="205"/>
    </location>
</feature>
<dbReference type="PROSITE" id="PS51257">
    <property type="entry name" value="PROKAR_LIPOPROTEIN"/>
    <property type="match status" value="1"/>
</dbReference>
<evidence type="ECO:0000313" key="2">
    <source>
        <dbReference type="EMBL" id="MFC3614691.1"/>
    </source>
</evidence>
<name>A0ABV7TH97_9RHOB</name>
<evidence type="ECO:0008006" key="4">
    <source>
        <dbReference type="Google" id="ProtNLM"/>
    </source>
</evidence>
<reference evidence="3" key="1">
    <citation type="journal article" date="2019" name="Int. J. Syst. Evol. Microbiol.">
        <title>The Global Catalogue of Microorganisms (GCM) 10K type strain sequencing project: providing services to taxonomists for standard genome sequencing and annotation.</title>
        <authorList>
            <consortium name="The Broad Institute Genomics Platform"/>
            <consortium name="The Broad Institute Genome Sequencing Center for Infectious Disease"/>
            <person name="Wu L."/>
            <person name="Ma J."/>
        </authorList>
    </citation>
    <scope>NUCLEOTIDE SEQUENCE [LARGE SCALE GENOMIC DNA]</scope>
    <source>
        <strain evidence="3">KCTC 42911</strain>
    </source>
</reference>
<dbReference type="EMBL" id="JBHRXI010000012">
    <property type="protein sequence ID" value="MFC3614691.1"/>
    <property type="molecule type" value="Genomic_DNA"/>
</dbReference>
<dbReference type="RefSeq" id="WP_386735967.1">
    <property type="nucleotide sequence ID" value="NZ_JBHRXI010000012.1"/>
</dbReference>
<keyword evidence="3" id="KW-1185">Reference proteome</keyword>